<comment type="caution">
    <text evidence="3">The sequence shown here is derived from an EMBL/GenBank/DDBJ whole genome shotgun (WGS) entry which is preliminary data.</text>
</comment>
<dbReference type="PANTHER" id="PTHR16821:SF2">
    <property type="entry name" value="FRATAXIN, MITOCHONDRIAL"/>
    <property type="match status" value="1"/>
</dbReference>
<dbReference type="InterPro" id="IPR036524">
    <property type="entry name" value="Frataxin/CyaY_sf"/>
</dbReference>
<dbReference type="SMART" id="SM01219">
    <property type="entry name" value="Frataxin_Cyay"/>
    <property type="match status" value="1"/>
</dbReference>
<dbReference type="RefSeq" id="WP_377317969.1">
    <property type="nucleotide sequence ID" value="NZ_JBHUIY010000036.1"/>
</dbReference>
<evidence type="ECO:0000256" key="1">
    <source>
        <dbReference type="ARBA" id="ARBA00008183"/>
    </source>
</evidence>
<evidence type="ECO:0000313" key="3">
    <source>
        <dbReference type="EMBL" id="MFD2235103.1"/>
    </source>
</evidence>
<gene>
    <name evidence="3" type="primary">cyaY</name>
    <name evidence="3" type="ORF">ACFSNB_14920</name>
</gene>
<sequence>MSLDESQFAALADPLLERLSVAIEDGRDDADVDYESGVLTVTLGDDSTWVINKQSAAREIWVASPKSGAHHFLWNGGAWVSTRDPARALLPLLSDEFGLRLG</sequence>
<evidence type="ECO:0000256" key="2">
    <source>
        <dbReference type="ARBA" id="ARBA00023004"/>
    </source>
</evidence>
<dbReference type="Proteomes" id="UP001597296">
    <property type="component" value="Unassembled WGS sequence"/>
</dbReference>
<dbReference type="EMBL" id="JBHUIY010000036">
    <property type="protein sequence ID" value="MFD2235103.1"/>
    <property type="molecule type" value="Genomic_DNA"/>
</dbReference>
<dbReference type="SUPFAM" id="SSF55387">
    <property type="entry name" value="Frataxin/Nqo15-like"/>
    <property type="match status" value="1"/>
</dbReference>
<dbReference type="PANTHER" id="PTHR16821">
    <property type="entry name" value="FRATAXIN"/>
    <property type="match status" value="1"/>
</dbReference>
<keyword evidence="4" id="KW-1185">Reference proteome</keyword>
<dbReference type="InterPro" id="IPR020895">
    <property type="entry name" value="Frataxin_CS"/>
</dbReference>
<organism evidence="3 4">
    <name type="scientific">Phaeospirillum tilakii</name>
    <dbReference type="NCBI Taxonomy" id="741673"/>
    <lineage>
        <taxon>Bacteria</taxon>
        <taxon>Pseudomonadati</taxon>
        <taxon>Pseudomonadota</taxon>
        <taxon>Alphaproteobacteria</taxon>
        <taxon>Rhodospirillales</taxon>
        <taxon>Rhodospirillaceae</taxon>
        <taxon>Phaeospirillum</taxon>
    </lineage>
</organism>
<dbReference type="PROSITE" id="PS01344">
    <property type="entry name" value="FRATAXIN_1"/>
    <property type="match status" value="1"/>
</dbReference>
<keyword evidence="2" id="KW-0408">Iron</keyword>
<protein>
    <submittedName>
        <fullName evidence="3">Iron donor protein CyaY</fullName>
    </submittedName>
</protein>
<evidence type="ECO:0000313" key="4">
    <source>
        <dbReference type="Proteomes" id="UP001597296"/>
    </source>
</evidence>
<dbReference type="NCBIfam" id="TIGR03421">
    <property type="entry name" value="FeS_CyaY"/>
    <property type="match status" value="1"/>
</dbReference>
<proteinExistence type="inferred from homology"/>
<dbReference type="InterPro" id="IPR002908">
    <property type="entry name" value="Frataxin/CyaY"/>
</dbReference>
<dbReference type="Gene3D" id="3.30.920.10">
    <property type="entry name" value="Frataxin/CyaY"/>
    <property type="match status" value="1"/>
</dbReference>
<dbReference type="Pfam" id="PF01491">
    <property type="entry name" value="Frataxin_Cyay"/>
    <property type="match status" value="1"/>
</dbReference>
<accession>A0ABW5CGB2</accession>
<name>A0ABW5CGB2_9PROT</name>
<comment type="similarity">
    <text evidence="1">Belongs to the frataxin family.</text>
</comment>
<reference evidence="4" key="1">
    <citation type="journal article" date="2019" name="Int. J. Syst. Evol. Microbiol.">
        <title>The Global Catalogue of Microorganisms (GCM) 10K type strain sequencing project: providing services to taxonomists for standard genome sequencing and annotation.</title>
        <authorList>
            <consortium name="The Broad Institute Genomics Platform"/>
            <consortium name="The Broad Institute Genome Sequencing Center for Infectious Disease"/>
            <person name="Wu L."/>
            <person name="Ma J."/>
        </authorList>
    </citation>
    <scope>NUCLEOTIDE SEQUENCE [LARGE SCALE GENOMIC DNA]</scope>
    <source>
        <strain evidence="4">KCTC 15012</strain>
    </source>
</reference>
<dbReference type="PROSITE" id="PS50810">
    <property type="entry name" value="FRATAXIN_2"/>
    <property type="match status" value="1"/>
</dbReference>